<evidence type="ECO:0000313" key="2">
    <source>
        <dbReference type="EMBL" id="GEO11224.1"/>
    </source>
</evidence>
<evidence type="ECO:0000256" key="1">
    <source>
        <dbReference type="SAM" id="Phobius"/>
    </source>
</evidence>
<feature type="transmembrane region" description="Helical" evidence="1">
    <location>
        <begin position="103"/>
        <end position="125"/>
    </location>
</feature>
<proteinExistence type="predicted"/>
<dbReference type="RefSeq" id="WP_147205330.1">
    <property type="nucleotide sequence ID" value="NZ_BJYT01000017.1"/>
</dbReference>
<dbReference type="OrthoDB" id="825269at2"/>
<reference evidence="2 3" key="1">
    <citation type="submission" date="2019-07" db="EMBL/GenBank/DDBJ databases">
        <title>Whole genome shotgun sequence of Segetibacter aerophilus NBRC 106135.</title>
        <authorList>
            <person name="Hosoyama A."/>
            <person name="Uohara A."/>
            <person name="Ohji S."/>
            <person name="Ichikawa N."/>
        </authorList>
    </citation>
    <scope>NUCLEOTIDE SEQUENCE [LARGE SCALE GENOMIC DNA]</scope>
    <source>
        <strain evidence="2 3">NBRC 106135</strain>
    </source>
</reference>
<keyword evidence="1" id="KW-0812">Transmembrane</keyword>
<keyword evidence="1" id="KW-1133">Transmembrane helix</keyword>
<dbReference type="AlphaFoldDB" id="A0A512BGY2"/>
<dbReference type="InterPro" id="IPR016181">
    <property type="entry name" value="Acyl_CoA_acyltransferase"/>
</dbReference>
<dbReference type="CDD" id="cd04301">
    <property type="entry name" value="NAT_SF"/>
    <property type="match status" value="1"/>
</dbReference>
<evidence type="ECO:0008006" key="4">
    <source>
        <dbReference type="Google" id="ProtNLM"/>
    </source>
</evidence>
<name>A0A512BGY2_9BACT</name>
<comment type="caution">
    <text evidence="2">The sequence shown here is derived from an EMBL/GenBank/DDBJ whole genome shotgun (WGS) entry which is preliminary data.</text>
</comment>
<dbReference type="EMBL" id="BJYT01000017">
    <property type="protein sequence ID" value="GEO11224.1"/>
    <property type="molecule type" value="Genomic_DNA"/>
</dbReference>
<protein>
    <recommendedName>
        <fullName evidence="4">N-acetyltransferase domain-containing protein</fullName>
    </recommendedName>
</protein>
<evidence type="ECO:0000313" key="3">
    <source>
        <dbReference type="Proteomes" id="UP000321513"/>
    </source>
</evidence>
<organism evidence="2 3">
    <name type="scientific">Segetibacter aerophilus</name>
    <dbReference type="NCBI Taxonomy" id="670293"/>
    <lineage>
        <taxon>Bacteria</taxon>
        <taxon>Pseudomonadati</taxon>
        <taxon>Bacteroidota</taxon>
        <taxon>Chitinophagia</taxon>
        <taxon>Chitinophagales</taxon>
        <taxon>Chitinophagaceae</taxon>
        <taxon>Segetibacter</taxon>
    </lineage>
</organism>
<accession>A0A512BGY2</accession>
<keyword evidence="3" id="KW-1185">Reference proteome</keyword>
<dbReference type="Proteomes" id="UP000321513">
    <property type="component" value="Unassembled WGS sequence"/>
</dbReference>
<gene>
    <name evidence="2" type="ORF">SAE01_37200</name>
</gene>
<dbReference type="SUPFAM" id="SSF55729">
    <property type="entry name" value="Acyl-CoA N-acyltransferases (Nat)"/>
    <property type="match status" value="1"/>
</dbReference>
<keyword evidence="1" id="KW-0472">Membrane</keyword>
<sequence>MSLYTISNLNKLPAVKIPAGLKIEVCSDATMLSTLGNTTIEEVLKRLSNDHLAFVAYINRQPAGFGWMARGKARIGELNHEFILPKKNRYLWNFRTLAEYRGLGIYPALLQYILSYLLLIVILYITSFYSSNY</sequence>
<dbReference type="Gene3D" id="3.40.630.30">
    <property type="match status" value="1"/>
</dbReference>